<protein>
    <recommendedName>
        <fullName evidence="2">2EXR domain-containing protein</fullName>
    </recommendedName>
</protein>
<organism evidence="3 4">
    <name type="scientific">Zasmidium cellare</name>
    <name type="common">Wine cellar mold</name>
    <name type="synonym">Racodium cellare</name>
    <dbReference type="NCBI Taxonomy" id="395010"/>
    <lineage>
        <taxon>Eukaryota</taxon>
        <taxon>Fungi</taxon>
        <taxon>Dikarya</taxon>
        <taxon>Ascomycota</taxon>
        <taxon>Pezizomycotina</taxon>
        <taxon>Dothideomycetes</taxon>
        <taxon>Dothideomycetidae</taxon>
        <taxon>Mycosphaerellales</taxon>
        <taxon>Mycosphaerellaceae</taxon>
        <taxon>Zasmidium</taxon>
    </lineage>
</organism>
<feature type="domain" description="2EXR" evidence="2">
    <location>
        <begin position="61"/>
        <end position="136"/>
    </location>
</feature>
<evidence type="ECO:0000313" key="4">
    <source>
        <dbReference type="Proteomes" id="UP001305779"/>
    </source>
</evidence>
<dbReference type="PANTHER" id="PTHR42085">
    <property type="entry name" value="F-BOX DOMAIN-CONTAINING PROTEIN"/>
    <property type="match status" value="1"/>
</dbReference>
<evidence type="ECO:0000259" key="2">
    <source>
        <dbReference type="Pfam" id="PF20150"/>
    </source>
</evidence>
<evidence type="ECO:0000313" key="3">
    <source>
        <dbReference type="EMBL" id="KAK4495691.1"/>
    </source>
</evidence>
<dbReference type="EMBL" id="JAXOVC010000011">
    <property type="protein sequence ID" value="KAK4495691.1"/>
    <property type="molecule type" value="Genomic_DNA"/>
</dbReference>
<proteinExistence type="predicted"/>
<sequence>MEDTLERYDSAVELPPDQDKNQDAATASPAPQAPHGEERSQGSTKTQDQGTKPNQPSRLLSLPPELQLLIWEFTVISPTPLHLNCPCDSSYGGWTDEYYNDQSLWETGEREPPWQPALTRVCRSIRADALPIFYKHNLFQAGYCYETDTDMVVDWLKVIGEGNRNLMRGFYFWDANGRHDANCPKDLKRVVRSEVVRGMGGVVESEYLEGGCRHAVKFGVKGEDEELEGLEGLFEMKV</sequence>
<feature type="region of interest" description="Disordered" evidence="1">
    <location>
        <begin position="1"/>
        <end position="59"/>
    </location>
</feature>
<reference evidence="3 4" key="1">
    <citation type="journal article" date="2023" name="G3 (Bethesda)">
        <title>A chromosome-level genome assembly of Zasmidium syzygii isolated from banana leaves.</title>
        <authorList>
            <person name="van Westerhoven A.C."/>
            <person name="Mehrabi R."/>
            <person name="Talebi R."/>
            <person name="Steentjes M.B.F."/>
            <person name="Corcolon B."/>
            <person name="Chong P.A."/>
            <person name="Kema G.H.J."/>
            <person name="Seidl M.F."/>
        </authorList>
    </citation>
    <scope>NUCLEOTIDE SEQUENCE [LARGE SCALE GENOMIC DNA]</scope>
    <source>
        <strain evidence="3 4">P124</strain>
    </source>
</reference>
<dbReference type="Proteomes" id="UP001305779">
    <property type="component" value="Unassembled WGS sequence"/>
</dbReference>
<feature type="compositionally biased region" description="Polar residues" evidence="1">
    <location>
        <begin position="41"/>
        <end position="54"/>
    </location>
</feature>
<keyword evidence="4" id="KW-1185">Reference proteome</keyword>
<dbReference type="InterPro" id="IPR038883">
    <property type="entry name" value="AN11006-like"/>
</dbReference>
<dbReference type="InterPro" id="IPR045518">
    <property type="entry name" value="2EXR"/>
</dbReference>
<comment type="caution">
    <text evidence="3">The sequence shown here is derived from an EMBL/GenBank/DDBJ whole genome shotgun (WGS) entry which is preliminary data.</text>
</comment>
<dbReference type="PANTHER" id="PTHR42085:SF1">
    <property type="entry name" value="F-BOX DOMAIN-CONTAINING PROTEIN"/>
    <property type="match status" value="1"/>
</dbReference>
<dbReference type="Pfam" id="PF20150">
    <property type="entry name" value="2EXR"/>
    <property type="match status" value="1"/>
</dbReference>
<accession>A0ABR0E2P7</accession>
<gene>
    <name evidence="3" type="ORF">PRZ48_012959</name>
</gene>
<evidence type="ECO:0000256" key="1">
    <source>
        <dbReference type="SAM" id="MobiDB-lite"/>
    </source>
</evidence>
<feature type="compositionally biased region" description="Basic and acidic residues" evidence="1">
    <location>
        <begin position="1"/>
        <end position="10"/>
    </location>
</feature>
<name>A0ABR0E2P7_ZASCE</name>